<dbReference type="EMBL" id="JARNBH010000008">
    <property type="protein sequence ID" value="MEC0273128.1"/>
    <property type="molecule type" value="Genomic_DNA"/>
</dbReference>
<sequence length="47" mass="5219">MKRFGLAIQIFIALVLDIVVGALFHGNETVMAILVPIGDDKPRYFLC</sequence>
<dbReference type="Proteomes" id="UP001307168">
    <property type="component" value="Unassembled WGS sequence"/>
</dbReference>
<organism evidence="1 2">
    <name type="scientific">Peribacillus castrilensis</name>
    <dbReference type="NCBI Taxonomy" id="2897690"/>
    <lineage>
        <taxon>Bacteria</taxon>
        <taxon>Bacillati</taxon>
        <taxon>Bacillota</taxon>
        <taxon>Bacilli</taxon>
        <taxon>Bacillales</taxon>
        <taxon>Bacillaceae</taxon>
        <taxon>Peribacillus</taxon>
    </lineage>
</organism>
<gene>
    <name evidence="1" type="ORF">P4706_08575</name>
</gene>
<evidence type="ECO:0000313" key="1">
    <source>
        <dbReference type="EMBL" id="MEC0273128.1"/>
    </source>
</evidence>
<dbReference type="RefSeq" id="WP_264897781.1">
    <property type="nucleotide sequence ID" value="NZ_JARNBG010000001.1"/>
</dbReference>
<keyword evidence="2" id="KW-1185">Reference proteome</keyword>
<protein>
    <submittedName>
        <fullName evidence="1">Uncharacterized protein</fullName>
    </submittedName>
</protein>
<dbReference type="AlphaFoldDB" id="A0AAW9NCA2"/>
<proteinExistence type="predicted"/>
<evidence type="ECO:0000313" key="2">
    <source>
        <dbReference type="Proteomes" id="UP001307168"/>
    </source>
</evidence>
<comment type="caution">
    <text evidence="1">The sequence shown here is derived from an EMBL/GenBank/DDBJ whole genome shotgun (WGS) entry which is preliminary data.</text>
</comment>
<accession>A0AAW9NCA2</accession>
<name>A0AAW9NCA2_9BACI</name>
<reference evidence="1 2" key="1">
    <citation type="submission" date="2023-03" db="EMBL/GenBank/DDBJ databases">
        <title>Bacillus Genome Sequencing.</title>
        <authorList>
            <person name="Dunlap C."/>
        </authorList>
    </citation>
    <scope>NUCLEOTIDE SEQUENCE [LARGE SCALE GENOMIC DNA]</scope>
    <source>
        <strain evidence="1 2">B-41290</strain>
    </source>
</reference>